<evidence type="ECO:0000313" key="2">
    <source>
        <dbReference type="EMBL" id="KAK0134194.1"/>
    </source>
</evidence>
<evidence type="ECO:0008006" key="4">
    <source>
        <dbReference type="Google" id="ProtNLM"/>
    </source>
</evidence>
<dbReference type="AlphaFoldDB" id="A0AA47M618"/>
<organism evidence="2 3">
    <name type="scientific">Merluccius polli</name>
    <name type="common">Benguela hake</name>
    <name type="synonym">Merluccius cadenati</name>
    <dbReference type="NCBI Taxonomy" id="89951"/>
    <lineage>
        <taxon>Eukaryota</taxon>
        <taxon>Metazoa</taxon>
        <taxon>Chordata</taxon>
        <taxon>Craniata</taxon>
        <taxon>Vertebrata</taxon>
        <taxon>Euteleostomi</taxon>
        <taxon>Actinopterygii</taxon>
        <taxon>Neopterygii</taxon>
        <taxon>Teleostei</taxon>
        <taxon>Neoteleostei</taxon>
        <taxon>Acanthomorphata</taxon>
        <taxon>Zeiogadaria</taxon>
        <taxon>Gadariae</taxon>
        <taxon>Gadiformes</taxon>
        <taxon>Gadoidei</taxon>
        <taxon>Merlucciidae</taxon>
        <taxon>Merluccius</taxon>
    </lineage>
</organism>
<feature type="compositionally biased region" description="Polar residues" evidence="1">
    <location>
        <begin position="45"/>
        <end position="59"/>
    </location>
</feature>
<dbReference type="EMBL" id="JAOPHQ010005727">
    <property type="protein sequence ID" value="KAK0134194.1"/>
    <property type="molecule type" value="Genomic_DNA"/>
</dbReference>
<reference evidence="2" key="1">
    <citation type="journal article" date="2023" name="Front. Mar. Sci.">
        <title>A new Merluccius polli reference genome to investigate the effects of global change in West African waters.</title>
        <authorList>
            <person name="Mateo J.L."/>
            <person name="Blanco-Fernandez C."/>
            <person name="Garcia-Vazquez E."/>
            <person name="Machado-Schiaffino G."/>
        </authorList>
    </citation>
    <scope>NUCLEOTIDE SEQUENCE</scope>
    <source>
        <strain evidence="2">C29</strain>
        <tissue evidence="2">Fin</tissue>
    </source>
</reference>
<protein>
    <recommendedName>
        <fullName evidence="4">Transposase domain-containing protein</fullName>
    </recommendedName>
</protein>
<dbReference type="PANTHER" id="PTHR33053">
    <property type="entry name" value="PROTEIN, PUTATIVE-RELATED"/>
    <property type="match status" value="1"/>
</dbReference>
<name>A0AA47M618_MERPO</name>
<feature type="region of interest" description="Disordered" evidence="1">
    <location>
        <begin position="22"/>
        <end position="59"/>
    </location>
</feature>
<gene>
    <name evidence="2" type="ORF">N1851_030237</name>
</gene>
<evidence type="ECO:0000313" key="3">
    <source>
        <dbReference type="Proteomes" id="UP001174136"/>
    </source>
</evidence>
<accession>A0AA47M618</accession>
<dbReference type="PANTHER" id="PTHR33053:SF26">
    <property type="entry name" value="TRANSPOSASE DOMAIN-CONTAINING PROTEIN"/>
    <property type="match status" value="1"/>
</dbReference>
<comment type="caution">
    <text evidence="2">The sequence shown here is derived from an EMBL/GenBank/DDBJ whole genome shotgun (WGS) entry which is preliminary data.</text>
</comment>
<keyword evidence="3" id="KW-1185">Reference proteome</keyword>
<dbReference type="Proteomes" id="UP001174136">
    <property type="component" value="Unassembled WGS sequence"/>
</dbReference>
<proteinExistence type="predicted"/>
<evidence type="ECO:0000256" key="1">
    <source>
        <dbReference type="SAM" id="MobiDB-lite"/>
    </source>
</evidence>
<sequence>MDRKYNRDWKRSNKRLRLFIEEGDDNIDKLDSDTPGEGEEAPDCATTSGSNVLTSETSPSAAEVVATTAENIDVNPVDSDDDNVYDYGFNEHMHSSDSEPELIGACAAPGVEVQTLDQELAKWAVETRQTDHAINSLLGILRGHGHNFPKDKRTLLATPRQVEVKDKCNGQYIYYGVEQGVTRYLSVCPEFTGDIEPFGNIDGTPLFKSSRTELWPILAKFHDSQPFLVGLFCGVGKPKPVAEYLLDLVEELKHLQTNGIMYGGVMHRFTLRGFVCDAPARAFLKNIKGHNAIEGCERCVEKAVRSNNKQTFLSTATHESRTDLGFSQLQYPEHQHGPSPLLDAGILCIQQFPLDYMHLISLGVTKRLLHFLLNGPDVCRLRPRAREQLSERLVMLRGAMPAEFARQPRSLKELDRWKATELRQFILYTGSVVLEGVVDDAYYEHFLTLSVATSILLESDDSKRQTYLPYAKELMEHFVRNSAELYSNDFPVYNVHSLRHVADDAAYFGSSLNDISCFPFENHLQSLKKMVRKSCNPIAQITKRVAERQHVQSDILRPKYKGHFVSAKPPNFCFLLKNEDFVFIRENRRQ</sequence>